<dbReference type="AlphaFoldDB" id="D0R5P6"/>
<dbReference type="Proteomes" id="UP000002627">
    <property type="component" value="Chromosome"/>
</dbReference>
<organism evidence="1 2">
    <name type="scientific">Lactobacillus johnsonii (strain FI9785)</name>
    <dbReference type="NCBI Taxonomy" id="633699"/>
    <lineage>
        <taxon>Bacteria</taxon>
        <taxon>Bacillati</taxon>
        <taxon>Bacillota</taxon>
        <taxon>Bacilli</taxon>
        <taxon>Lactobacillales</taxon>
        <taxon>Lactobacillaceae</taxon>
        <taxon>Lactobacillus</taxon>
    </lineage>
</organism>
<dbReference type="KEGG" id="ljf:FI9785_1554"/>
<evidence type="ECO:0000313" key="1">
    <source>
        <dbReference type="EMBL" id="CAX67409.1"/>
    </source>
</evidence>
<name>D0R5P6_LACJF</name>
<accession>D0R5P6</accession>
<dbReference type="EMBL" id="FN298497">
    <property type="protein sequence ID" value="CAX67409.1"/>
    <property type="molecule type" value="Genomic_DNA"/>
</dbReference>
<reference evidence="1 2" key="1">
    <citation type="journal article" date="2009" name="J. Bacteriol.">
        <title>Complete genome sequence of Lactobacillus johnsonii FI9785, a competitive exclusion agent against pathogens in poultry.</title>
        <authorList>
            <person name="Wegmann U."/>
            <person name="Overweg K."/>
            <person name="Horn N."/>
            <person name="Goesmann A."/>
            <person name="Narbad A."/>
            <person name="Gasson M.J."/>
            <person name="Shearman C."/>
        </authorList>
    </citation>
    <scope>NUCLEOTIDE SEQUENCE [LARGE SCALE GENOMIC DNA]</scope>
    <source>
        <strain evidence="1 2">FI9785</strain>
    </source>
</reference>
<protein>
    <submittedName>
        <fullName evidence="1">Uncharacterized protein</fullName>
    </submittedName>
</protein>
<sequence length="34" mass="3829">MSNERCIIDNKKGKKLIKLADGNMICEDHAKLTP</sequence>
<gene>
    <name evidence="1" type="ordered locus">FI9785_1554</name>
</gene>
<evidence type="ECO:0000313" key="2">
    <source>
        <dbReference type="Proteomes" id="UP000002627"/>
    </source>
</evidence>
<proteinExistence type="predicted"/>
<dbReference type="HOGENOM" id="CLU_3374360_0_0_9"/>
<keyword evidence="2" id="KW-1185">Reference proteome</keyword>